<evidence type="ECO:0000313" key="3">
    <source>
        <dbReference type="Proteomes" id="UP000192330"/>
    </source>
</evidence>
<accession>A0A1W2C0K4</accession>
<feature type="signal peptide" evidence="1">
    <location>
        <begin position="1"/>
        <end position="21"/>
    </location>
</feature>
<gene>
    <name evidence="2" type="ORF">SAMN06295998_105172</name>
</gene>
<reference evidence="2 3" key="1">
    <citation type="submission" date="2017-04" db="EMBL/GenBank/DDBJ databases">
        <authorList>
            <person name="Afonso C.L."/>
            <person name="Miller P.J."/>
            <person name="Scott M.A."/>
            <person name="Spackman E."/>
            <person name="Goraichik I."/>
            <person name="Dimitrov K.M."/>
            <person name="Suarez D.L."/>
            <person name="Swayne D.E."/>
        </authorList>
    </citation>
    <scope>NUCLEOTIDE SEQUENCE [LARGE SCALE GENOMIC DNA]</scope>
    <source>
        <strain evidence="2 3">CGMCC 1.12644</strain>
    </source>
</reference>
<dbReference type="AlphaFoldDB" id="A0A1W2C0K4"/>
<dbReference type="Proteomes" id="UP000192330">
    <property type="component" value="Unassembled WGS sequence"/>
</dbReference>
<evidence type="ECO:0008006" key="4">
    <source>
        <dbReference type="Google" id="ProtNLM"/>
    </source>
</evidence>
<evidence type="ECO:0000256" key="1">
    <source>
        <dbReference type="SAM" id="SignalP"/>
    </source>
</evidence>
<dbReference type="OrthoDB" id="7363179at2"/>
<keyword evidence="3" id="KW-1185">Reference proteome</keyword>
<keyword evidence="1" id="KW-0732">Signal</keyword>
<dbReference type="Gene3D" id="3.30.310.70">
    <property type="entry name" value="TT1751-like domain"/>
    <property type="match status" value="1"/>
</dbReference>
<dbReference type="EMBL" id="FWYD01000005">
    <property type="protein sequence ID" value="SMC78709.1"/>
    <property type="molecule type" value="Genomic_DNA"/>
</dbReference>
<dbReference type="SUPFAM" id="SSF103247">
    <property type="entry name" value="TT1751-like"/>
    <property type="match status" value="1"/>
</dbReference>
<proteinExistence type="predicted"/>
<organism evidence="2 3">
    <name type="scientific">Primorskyibacter flagellatus</name>
    <dbReference type="NCBI Taxonomy" id="1387277"/>
    <lineage>
        <taxon>Bacteria</taxon>
        <taxon>Pseudomonadati</taxon>
        <taxon>Pseudomonadota</taxon>
        <taxon>Alphaproteobacteria</taxon>
        <taxon>Rhodobacterales</taxon>
        <taxon>Roseobacteraceae</taxon>
        <taxon>Primorskyibacter</taxon>
    </lineage>
</organism>
<sequence length="149" mass="16216">MMNFNTLLFAAAALAATSAFAQDAVTYTVEQSFDDVTFGLESAILDEGLVIDSVSHVGEMLERTRADVGSDVVLYTNADVVSFCSAALSRQVMEADPMNIQFCPYDIFVMQRPESPNETTIGYRSFPDGPMKEVEALLDRIARAAVGKD</sequence>
<name>A0A1W2C0K4_9RHOB</name>
<feature type="chain" id="PRO_5013139696" description="DUF302 domain-containing protein" evidence="1">
    <location>
        <begin position="22"/>
        <end position="149"/>
    </location>
</feature>
<protein>
    <recommendedName>
        <fullName evidence="4">DUF302 domain-containing protein</fullName>
    </recommendedName>
</protein>
<dbReference type="InterPro" id="IPR035923">
    <property type="entry name" value="TT1751-like_sf"/>
</dbReference>
<evidence type="ECO:0000313" key="2">
    <source>
        <dbReference type="EMBL" id="SMC78709.1"/>
    </source>
</evidence>
<dbReference type="RefSeq" id="WP_084352899.1">
    <property type="nucleotide sequence ID" value="NZ_FWYD01000005.1"/>
</dbReference>
<dbReference type="STRING" id="1387277.SAMN06295998_105172"/>